<accession>A0A2W4DGS6</accession>
<feature type="active site" description="Proton donor" evidence="1">
    <location>
        <position position="53"/>
    </location>
</feature>
<dbReference type="InterPro" id="IPR023210">
    <property type="entry name" value="NADP_OxRdtase_dom"/>
</dbReference>
<dbReference type="InterPro" id="IPR044501">
    <property type="entry name" value="BaDH-like"/>
</dbReference>
<name>A0A2W4DGS6_9HYPH</name>
<protein>
    <submittedName>
        <fullName evidence="5">Dehydrogenase</fullName>
    </submittedName>
</protein>
<dbReference type="Gene3D" id="3.20.20.100">
    <property type="entry name" value="NADP-dependent oxidoreductase domain"/>
    <property type="match status" value="1"/>
</dbReference>
<dbReference type="RefSeq" id="WP_111159446.1">
    <property type="nucleotide sequence ID" value="NZ_PCDP01000015.1"/>
</dbReference>
<evidence type="ECO:0000259" key="4">
    <source>
        <dbReference type="Pfam" id="PF00248"/>
    </source>
</evidence>
<feature type="domain" description="NADP-dependent oxidoreductase" evidence="4">
    <location>
        <begin position="28"/>
        <end position="286"/>
    </location>
</feature>
<dbReference type="CDD" id="cd19129">
    <property type="entry name" value="AKR_BaDH-like"/>
    <property type="match status" value="1"/>
</dbReference>
<proteinExistence type="predicted"/>
<evidence type="ECO:0000256" key="3">
    <source>
        <dbReference type="PIRSR" id="PIRSR000097-3"/>
    </source>
</evidence>
<reference evidence="5 6" key="1">
    <citation type="journal article" date="2018" name="Sci. Rep.">
        <title>Rhizobium tumorigenes sp. nov., a novel plant tumorigenic bacterium isolated from cane gall tumors on thornless blackberry.</title>
        <authorList>
            <person name="Kuzmanovi N."/>
            <person name="Smalla K."/>
            <person name="Gronow S."/>
            <person name="PuBawska J."/>
        </authorList>
    </citation>
    <scope>NUCLEOTIDE SEQUENCE [LARGE SCALE GENOMIC DNA]</scope>
    <source>
        <strain evidence="5 6">CCBAU 85046</strain>
    </source>
</reference>
<dbReference type="PANTHER" id="PTHR11732">
    <property type="entry name" value="ALDO/KETO REDUCTASE"/>
    <property type="match status" value="1"/>
</dbReference>
<evidence type="ECO:0000313" key="5">
    <source>
        <dbReference type="EMBL" id="PZM15654.1"/>
    </source>
</evidence>
<sequence>MSLRNKKIPLNNGSSAIPAVGFGTLIPDADATKQATRTALEVGFRQFDCAERYRNEKAVGEAMKEAFEAGTCKREDVFLMTKLWNTNHRPERVKPAFEASLKRLQLDYVDAYLIHTPFAFLPGEEQDPRDEFGHVIYDPGVKLIETWHALEALVDEGRCKAIGLSDVNLEKLKEIVAGARIKPAIVQVESHPYLPEWELLEYCQEQGIVVLAFAALGHGMDPKVLEDPVIVKIAQRLNKTPAQVLLAWAVQRGTAFLTTSVTPRRIAENIEISTLPDDAMREIRDKITTNVRFNGVVDTGVPGFIPRVNEKQSSVSTGNA</sequence>
<feature type="binding site" evidence="2">
    <location>
        <position position="115"/>
    </location>
    <ligand>
        <name>substrate</name>
    </ligand>
</feature>
<dbReference type="PRINTS" id="PR00069">
    <property type="entry name" value="ALDKETRDTASE"/>
</dbReference>
<keyword evidence="6" id="KW-1185">Reference proteome</keyword>
<dbReference type="EMBL" id="PCDP01000015">
    <property type="protein sequence ID" value="PZM15654.1"/>
    <property type="molecule type" value="Genomic_DNA"/>
</dbReference>
<evidence type="ECO:0000313" key="6">
    <source>
        <dbReference type="Proteomes" id="UP000248925"/>
    </source>
</evidence>
<evidence type="ECO:0000256" key="1">
    <source>
        <dbReference type="PIRSR" id="PIRSR000097-1"/>
    </source>
</evidence>
<dbReference type="SUPFAM" id="SSF51430">
    <property type="entry name" value="NAD(P)-linked oxidoreductase"/>
    <property type="match status" value="1"/>
</dbReference>
<feature type="site" description="Lowers pKa of active site Tyr" evidence="3">
    <location>
        <position position="82"/>
    </location>
</feature>
<evidence type="ECO:0000256" key="2">
    <source>
        <dbReference type="PIRSR" id="PIRSR000097-2"/>
    </source>
</evidence>
<organism evidence="5 6">
    <name type="scientific">Rhizobium tubonense</name>
    <dbReference type="NCBI Taxonomy" id="484088"/>
    <lineage>
        <taxon>Bacteria</taxon>
        <taxon>Pseudomonadati</taxon>
        <taxon>Pseudomonadota</taxon>
        <taxon>Alphaproteobacteria</taxon>
        <taxon>Hyphomicrobiales</taxon>
        <taxon>Rhizobiaceae</taxon>
        <taxon>Rhizobium/Agrobacterium group</taxon>
        <taxon>Rhizobium</taxon>
    </lineage>
</organism>
<dbReference type="Pfam" id="PF00248">
    <property type="entry name" value="Aldo_ket_red"/>
    <property type="match status" value="1"/>
</dbReference>
<dbReference type="PIRSF" id="PIRSF000097">
    <property type="entry name" value="AKR"/>
    <property type="match status" value="1"/>
</dbReference>
<comment type="caution">
    <text evidence="5">The sequence shown here is derived from an EMBL/GenBank/DDBJ whole genome shotgun (WGS) entry which is preliminary data.</text>
</comment>
<dbReference type="AlphaFoldDB" id="A0A2W4DGS6"/>
<dbReference type="GO" id="GO:0016491">
    <property type="term" value="F:oxidoreductase activity"/>
    <property type="evidence" value="ECO:0007669"/>
    <property type="project" value="InterPro"/>
</dbReference>
<dbReference type="InterPro" id="IPR020471">
    <property type="entry name" value="AKR"/>
</dbReference>
<gene>
    <name evidence="5" type="ORF">CPY51_06295</name>
</gene>
<dbReference type="OrthoDB" id="9768793at2"/>
<dbReference type="InterPro" id="IPR036812">
    <property type="entry name" value="NAD(P)_OxRdtase_dom_sf"/>
</dbReference>
<dbReference type="Proteomes" id="UP000248925">
    <property type="component" value="Unassembled WGS sequence"/>
</dbReference>